<dbReference type="AlphaFoldDB" id="A0A3B0WVK2"/>
<organism evidence="1">
    <name type="scientific">hydrothermal vent metagenome</name>
    <dbReference type="NCBI Taxonomy" id="652676"/>
    <lineage>
        <taxon>unclassified sequences</taxon>
        <taxon>metagenomes</taxon>
        <taxon>ecological metagenomes</taxon>
    </lineage>
</organism>
<reference evidence="1" key="1">
    <citation type="submission" date="2018-06" db="EMBL/GenBank/DDBJ databases">
        <authorList>
            <person name="Zhirakovskaya E."/>
        </authorList>
    </citation>
    <scope>NUCLEOTIDE SEQUENCE</scope>
</reference>
<accession>A0A3B0WVK2</accession>
<gene>
    <name evidence="1" type="ORF">MNBD_GAMMA08-2929</name>
</gene>
<proteinExistence type="predicted"/>
<protein>
    <submittedName>
        <fullName evidence="1">Uncharacterized protein</fullName>
    </submittedName>
</protein>
<sequence>MLGVGLELDILSAIVKIGMNTLLPGSPTVLEAGKQFASFIWEIINDEKNKTAAVEQTTENIENRQFYFEAGVSLVMKVGASVGCGGKWEKQLGQPEGGAVPDPLTEKGAYSAAANASLDFLLE</sequence>
<name>A0A3B0WVK2_9ZZZZ</name>
<dbReference type="EMBL" id="UOFH01000119">
    <property type="protein sequence ID" value="VAW60025.1"/>
    <property type="molecule type" value="Genomic_DNA"/>
</dbReference>
<evidence type="ECO:0000313" key="1">
    <source>
        <dbReference type="EMBL" id="VAW60025.1"/>
    </source>
</evidence>
<feature type="non-terminal residue" evidence="1">
    <location>
        <position position="123"/>
    </location>
</feature>